<protein>
    <recommendedName>
        <fullName evidence="4">Type VI secretion system (T6SS), amidase effector protein 4</fullName>
    </recommendedName>
</protein>
<evidence type="ECO:0008006" key="4">
    <source>
        <dbReference type="Google" id="ProtNLM"/>
    </source>
</evidence>
<evidence type="ECO:0000256" key="1">
    <source>
        <dbReference type="SAM" id="MobiDB-lite"/>
    </source>
</evidence>
<organism evidence="2 3">
    <name type="scientific">Dyella mobilis</name>
    <dbReference type="NCBI Taxonomy" id="1849582"/>
    <lineage>
        <taxon>Bacteria</taxon>
        <taxon>Pseudomonadati</taxon>
        <taxon>Pseudomonadota</taxon>
        <taxon>Gammaproteobacteria</taxon>
        <taxon>Lysobacterales</taxon>
        <taxon>Rhodanobacteraceae</taxon>
        <taxon>Dyella</taxon>
    </lineage>
</organism>
<sequence length="185" mass="19747">MPNPGAAQNPNAAATQSQDPNAAKAPDPAAVQNLLTTAHKAYTLFPNNCSGSVHYVINQLVDPDAKYLLANQLLASFEVKGSGWRKVTLEEASRLADQGQVVVGGLVEARHGHVVIVLPGKWKSSGGYTARGKVMPHTGQYPLVMSTALGDWPGAKSDGDKTVFDPWGDRKTFQKVTFWTKAPAP</sequence>
<comment type="caution">
    <text evidence="2">The sequence shown here is derived from an EMBL/GenBank/DDBJ whole genome shotgun (WGS) entry which is preliminary data.</text>
</comment>
<accession>A0ABS2KIS3</accession>
<dbReference type="Gene3D" id="3.90.1720.10">
    <property type="entry name" value="endopeptidase domain like (from Nostoc punctiforme)"/>
    <property type="match status" value="1"/>
</dbReference>
<name>A0ABS2KIS3_9GAMM</name>
<gene>
    <name evidence="2" type="ORF">ISS99_15750</name>
</gene>
<dbReference type="EMBL" id="JADIKF010000039">
    <property type="protein sequence ID" value="MBM7130979.1"/>
    <property type="molecule type" value="Genomic_DNA"/>
</dbReference>
<proteinExistence type="predicted"/>
<dbReference type="Proteomes" id="UP001430193">
    <property type="component" value="Unassembled WGS sequence"/>
</dbReference>
<keyword evidence="3" id="KW-1185">Reference proteome</keyword>
<feature type="region of interest" description="Disordered" evidence="1">
    <location>
        <begin position="1"/>
        <end position="27"/>
    </location>
</feature>
<evidence type="ECO:0000313" key="2">
    <source>
        <dbReference type="EMBL" id="MBM7130979.1"/>
    </source>
</evidence>
<evidence type="ECO:0000313" key="3">
    <source>
        <dbReference type="Proteomes" id="UP001430193"/>
    </source>
</evidence>
<reference evidence="2" key="1">
    <citation type="submission" date="2020-10" db="EMBL/GenBank/DDBJ databases">
        <title>Phylogeny of dyella-like bacteria.</title>
        <authorList>
            <person name="Fu J."/>
        </authorList>
    </citation>
    <scope>NUCLEOTIDE SEQUENCE</scope>
    <source>
        <strain evidence="2">DHON07</strain>
    </source>
</reference>
<dbReference type="RefSeq" id="WP_204632520.1">
    <property type="nucleotide sequence ID" value="NZ_JADIKF010000039.1"/>
</dbReference>